<evidence type="ECO:0000256" key="2">
    <source>
        <dbReference type="ARBA" id="ARBA00004749"/>
    </source>
</evidence>
<keyword evidence="10" id="KW-1185">Reference proteome</keyword>
<gene>
    <name evidence="9" type="ORF">C7389_1042</name>
</gene>
<dbReference type="NCBIfam" id="NF005788">
    <property type="entry name" value="PRK07608.1-3"/>
    <property type="match status" value="1"/>
</dbReference>
<dbReference type="Pfam" id="PF01494">
    <property type="entry name" value="FAD_binding_3"/>
    <property type="match status" value="1"/>
</dbReference>
<dbReference type="InterPro" id="IPR036188">
    <property type="entry name" value="FAD/NAD-bd_sf"/>
</dbReference>
<keyword evidence="6" id="KW-0560">Oxidoreductase</keyword>
<dbReference type="GO" id="GO:0071949">
    <property type="term" value="F:FAD binding"/>
    <property type="evidence" value="ECO:0007669"/>
    <property type="project" value="InterPro"/>
</dbReference>
<reference evidence="9 10" key="1">
    <citation type="submission" date="2019-03" db="EMBL/GenBank/DDBJ databases">
        <title>Genomic Encyclopedia of Type Strains, Phase IV (KMG-IV): sequencing the most valuable type-strain genomes for metagenomic binning, comparative biology and taxonomic classification.</title>
        <authorList>
            <person name="Goeker M."/>
        </authorList>
    </citation>
    <scope>NUCLEOTIDE SEQUENCE [LARGE SCALE GENOMIC DNA]</scope>
    <source>
        <strain evidence="9 10">DSM 12121</strain>
    </source>
</reference>
<comment type="pathway">
    <text evidence="2">Cofactor biosynthesis; ubiquinone biosynthesis.</text>
</comment>
<name>A0A4R6E6V3_9RHOO</name>
<protein>
    <submittedName>
        <fullName evidence="9">2-octaprenyl-3-methyl-6-methoxy-1,4-benzoquinol hydroxylase</fullName>
    </submittedName>
</protein>
<dbReference type="NCBIfam" id="TIGR01988">
    <property type="entry name" value="Ubi-OHases"/>
    <property type="match status" value="1"/>
</dbReference>
<keyword evidence="7" id="KW-0503">Monooxygenase</keyword>
<dbReference type="Gene3D" id="3.50.50.60">
    <property type="entry name" value="FAD/NAD(P)-binding domain"/>
    <property type="match status" value="2"/>
</dbReference>
<dbReference type="PRINTS" id="PR00420">
    <property type="entry name" value="RNGMNOXGNASE"/>
</dbReference>
<dbReference type="GO" id="GO:0004497">
    <property type="term" value="F:monooxygenase activity"/>
    <property type="evidence" value="ECO:0007669"/>
    <property type="project" value="UniProtKB-KW"/>
</dbReference>
<dbReference type="PANTHER" id="PTHR43876:SF7">
    <property type="entry name" value="UBIQUINONE BIOSYNTHESIS MONOOXYGENASE COQ6, MITOCHONDRIAL"/>
    <property type="match status" value="1"/>
</dbReference>
<dbReference type="GO" id="GO:0016705">
    <property type="term" value="F:oxidoreductase activity, acting on paired donors, with incorporation or reduction of molecular oxygen"/>
    <property type="evidence" value="ECO:0007669"/>
    <property type="project" value="InterPro"/>
</dbReference>
<dbReference type="InterPro" id="IPR002938">
    <property type="entry name" value="FAD-bd"/>
</dbReference>
<organism evidence="9 10">
    <name type="scientific">Azoarcus indigens</name>
    <dbReference type="NCBI Taxonomy" id="29545"/>
    <lineage>
        <taxon>Bacteria</taxon>
        <taxon>Pseudomonadati</taxon>
        <taxon>Pseudomonadota</taxon>
        <taxon>Betaproteobacteria</taxon>
        <taxon>Rhodocyclales</taxon>
        <taxon>Zoogloeaceae</taxon>
        <taxon>Azoarcus</taxon>
    </lineage>
</organism>
<dbReference type="SUPFAM" id="SSF51905">
    <property type="entry name" value="FAD/NAD(P)-binding domain"/>
    <property type="match status" value="1"/>
</dbReference>
<evidence type="ECO:0000256" key="6">
    <source>
        <dbReference type="ARBA" id="ARBA00023002"/>
    </source>
</evidence>
<dbReference type="UniPathway" id="UPA00232"/>
<dbReference type="PANTHER" id="PTHR43876">
    <property type="entry name" value="UBIQUINONE BIOSYNTHESIS MONOOXYGENASE COQ6, MITOCHONDRIAL"/>
    <property type="match status" value="1"/>
</dbReference>
<comment type="caution">
    <text evidence="9">The sequence shown here is derived from an EMBL/GenBank/DDBJ whole genome shotgun (WGS) entry which is preliminary data.</text>
</comment>
<evidence type="ECO:0000313" key="9">
    <source>
        <dbReference type="EMBL" id="TDN53650.1"/>
    </source>
</evidence>
<feature type="domain" description="FAD-binding" evidence="8">
    <location>
        <begin position="82"/>
        <end position="272"/>
    </location>
</feature>
<comment type="similarity">
    <text evidence="3">Belongs to the UbiH/COQ6 family.</text>
</comment>
<evidence type="ECO:0000256" key="1">
    <source>
        <dbReference type="ARBA" id="ARBA00001974"/>
    </source>
</evidence>
<evidence type="ECO:0000256" key="4">
    <source>
        <dbReference type="ARBA" id="ARBA00022630"/>
    </source>
</evidence>
<dbReference type="InterPro" id="IPR051205">
    <property type="entry name" value="UbiH/COQ6_monooxygenase"/>
</dbReference>
<evidence type="ECO:0000256" key="5">
    <source>
        <dbReference type="ARBA" id="ARBA00022827"/>
    </source>
</evidence>
<accession>A0A4R6E6V3</accession>
<evidence type="ECO:0000256" key="3">
    <source>
        <dbReference type="ARBA" id="ARBA00005349"/>
    </source>
</evidence>
<keyword evidence="4" id="KW-0285">Flavoprotein</keyword>
<evidence type="ECO:0000259" key="8">
    <source>
        <dbReference type="Pfam" id="PF01494"/>
    </source>
</evidence>
<dbReference type="GO" id="GO:0006744">
    <property type="term" value="P:ubiquinone biosynthetic process"/>
    <property type="evidence" value="ECO:0007669"/>
    <property type="project" value="UniProtKB-UniPathway"/>
</dbReference>
<keyword evidence="5" id="KW-0274">FAD</keyword>
<dbReference type="InterPro" id="IPR010971">
    <property type="entry name" value="UbiH/COQ6"/>
</dbReference>
<dbReference type="Proteomes" id="UP000295129">
    <property type="component" value="Unassembled WGS sequence"/>
</dbReference>
<dbReference type="AlphaFoldDB" id="A0A4R6E6V3"/>
<sequence>MWQHLDRERLCAVAEMKVYGDEQGALRFSAYESGLQELAWIGESRLVHDELRESVKRQHNVTLFCPRIPVSARFEDASICLELDGGDILTGRLLVGADGRDSWVRDQSGLATRSVPYGEMGVVANFECEGDHRGIAYQWFRGDGVLAWLPLPGRMMSMVWSVKDDFAQSLLQMNEQELCSRVERAGGRLLGKLSLRGRPAAFPLRLMRVESVVRQRVALIGDAAHAIHPLSGHGINLGFQDAKALAELLEAAPEWRDIGDYSFLRRYARKRAEEPFMLQYATHGLNRLFAARNPAAAFFRNAGLNLTGRLPVLTNSLVRYAVSGKFS</sequence>
<evidence type="ECO:0000313" key="10">
    <source>
        <dbReference type="Proteomes" id="UP000295129"/>
    </source>
</evidence>
<dbReference type="EMBL" id="SNVV01000004">
    <property type="protein sequence ID" value="TDN53650.1"/>
    <property type="molecule type" value="Genomic_DNA"/>
</dbReference>
<comment type="cofactor">
    <cofactor evidence="1">
        <name>FAD</name>
        <dbReference type="ChEBI" id="CHEBI:57692"/>
    </cofactor>
</comment>
<evidence type="ECO:0000256" key="7">
    <source>
        <dbReference type="ARBA" id="ARBA00023033"/>
    </source>
</evidence>
<proteinExistence type="inferred from homology"/>